<evidence type="ECO:0000313" key="5">
    <source>
        <dbReference type="Proteomes" id="UP000295794"/>
    </source>
</evidence>
<evidence type="ECO:0000313" key="4">
    <source>
        <dbReference type="Proteomes" id="UP000255108"/>
    </source>
</evidence>
<feature type="transmembrane region" description="Helical" evidence="1">
    <location>
        <begin position="14"/>
        <end position="33"/>
    </location>
</feature>
<keyword evidence="1" id="KW-0472">Membrane</keyword>
<sequence>MPPGAFMLDILNNYILPACFLSVLPVLFVYLYLCCHLHTIFKDSYPQLLSANNGAMDSNIGIEFQALHIIPPLIRSDIVQQLPSQYHQKLCKATRLTGWLLILLLFIIVASFIIMPKS</sequence>
<dbReference type="EMBL" id="SMBT01000001">
    <property type="protein sequence ID" value="TCU90480.1"/>
    <property type="molecule type" value="Genomic_DNA"/>
</dbReference>
<keyword evidence="5" id="KW-1185">Reference proteome</keyword>
<evidence type="ECO:0000313" key="2">
    <source>
        <dbReference type="EMBL" id="STQ89507.1"/>
    </source>
</evidence>
<name>A0A377Q3W0_9NEIS</name>
<accession>A0A377Q3W0</accession>
<reference evidence="3 5" key="2">
    <citation type="submission" date="2019-03" db="EMBL/GenBank/DDBJ databases">
        <title>Genomic Encyclopedia of Type Strains, Phase IV (KMG-IV): sequencing the most valuable type-strain genomes for metagenomic binning, comparative biology and taxonomic classification.</title>
        <authorList>
            <person name="Goeker M."/>
        </authorList>
    </citation>
    <scope>NUCLEOTIDE SEQUENCE [LARGE SCALE GENOMIC DNA]</scope>
    <source>
        <strain evidence="3 5">DSM 3764</strain>
    </source>
</reference>
<evidence type="ECO:0000256" key="1">
    <source>
        <dbReference type="SAM" id="Phobius"/>
    </source>
</evidence>
<evidence type="ECO:0000313" key="3">
    <source>
        <dbReference type="EMBL" id="TCU90480.1"/>
    </source>
</evidence>
<proteinExistence type="predicted"/>
<protein>
    <submittedName>
        <fullName evidence="2">Uncharacterized protein</fullName>
    </submittedName>
</protein>
<keyword evidence="1" id="KW-0812">Transmembrane</keyword>
<keyword evidence="1" id="KW-1133">Transmembrane helix</keyword>
<organism evidence="2 4">
    <name type="scientific">Iodobacter fluviatilis</name>
    <dbReference type="NCBI Taxonomy" id="537"/>
    <lineage>
        <taxon>Bacteria</taxon>
        <taxon>Pseudomonadati</taxon>
        <taxon>Pseudomonadota</taxon>
        <taxon>Betaproteobacteria</taxon>
        <taxon>Neisseriales</taxon>
        <taxon>Chitinibacteraceae</taxon>
        <taxon>Iodobacter</taxon>
    </lineage>
</organism>
<feature type="transmembrane region" description="Helical" evidence="1">
    <location>
        <begin position="96"/>
        <end position="115"/>
    </location>
</feature>
<dbReference type="EMBL" id="UGHR01000001">
    <property type="protein sequence ID" value="STQ89507.1"/>
    <property type="molecule type" value="Genomic_DNA"/>
</dbReference>
<dbReference type="AlphaFoldDB" id="A0A377Q3W0"/>
<dbReference type="Proteomes" id="UP000295794">
    <property type="component" value="Unassembled WGS sequence"/>
</dbReference>
<reference evidence="2 4" key="1">
    <citation type="submission" date="2018-06" db="EMBL/GenBank/DDBJ databases">
        <authorList>
            <consortium name="Pathogen Informatics"/>
            <person name="Doyle S."/>
        </authorList>
    </citation>
    <scope>NUCLEOTIDE SEQUENCE [LARGE SCALE GENOMIC DNA]</scope>
    <source>
        <strain evidence="2 4">NCTC11159</strain>
    </source>
</reference>
<gene>
    <name evidence="3" type="ORF">EV682_101513</name>
    <name evidence="2" type="ORF">NCTC11159_00531</name>
</gene>
<dbReference type="Proteomes" id="UP000255108">
    <property type="component" value="Unassembled WGS sequence"/>
</dbReference>